<protein>
    <submittedName>
        <fullName evidence="2">Uncharacterized protein</fullName>
    </submittedName>
</protein>
<accession>A0A5J4NPQ8</accession>
<dbReference type="GO" id="GO:0106300">
    <property type="term" value="P:protein-DNA covalent cross-linking repair"/>
    <property type="evidence" value="ECO:0007669"/>
    <property type="project" value="TreeGrafter"/>
</dbReference>
<dbReference type="GO" id="GO:0005634">
    <property type="term" value="C:nucleus"/>
    <property type="evidence" value="ECO:0007669"/>
    <property type="project" value="TreeGrafter"/>
</dbReference>
<dbReference type="EMBL" id="QNGE01001496">
    <property type="protein sequence ID" value="KAA3677464.1"/>
    <property type="molecule type" value="Genomic_DNA"/>
</dbReference>
<evidence type="ECO:0000256" key="1">
    <source>
        <dbReference type="SAM" id="Phobius"/>
    </source>
</evidence>
<comment type="caution">
    <text evidence="2">The sequence shown here is derived from an EMBL/GenBank/DDBJ whole genome shotgun (WGS) entry which is preliminary data.</text>
</comment>
<dbReference type="Proteomes" id="UP000324629">
    <property type="component" value="Unassembled WGS sequence"/>
</dbReference>
<dbReference type="AlphaFoldDB" id="A0A5J4NPQ8"/>
<dbReference type="PANTHER" id="PTHR15949">
    <property type="entry name" value="TESTIS-EXPRESSED PROTEIN 264"/>
    <property type="match status" value="1"/>
</dbReference>
<evidence type="ECO:0000313" key="2">
    <source>
        <dbReference type="EMBL" id="KAA3677464.1"/>
    </source>
</evidence>
<keyword evidence="1" id="KW-1133">Transmembrane helix</keyword>
<gene>
    <name evidence="2" type="ORF">DEA37_0004638</name>
</gene>
<sequence>MLTYGTAIFLLVVLLLLSIFTLLYISGLFENIPVSVRTPPVLSNGVTFAYKVHEGPYAETGYLFTEAYSVNSKCPQCGIKYEYSSESEAAPKFSVVGALLSDDDVGSECRQAFEKAGFQIAQLPVVSQAVCASFPHTSVFSIFIGSNRVYRHLQTYLEENQLKVNTFVELYDGQWIHYIEIDSRTADTKITKDTEADQLPAFIENLEALQDLSGEENQLVSNREDSTDSDDLDASFEKITNMPVLEEAIS</sequence>
<keyword evidence="1" id="KW-0812">Transmembrane</keyword>
<name>A0A5J4NPQ8_9TREM</name>
<dbReference type="GO" id="GO:0000421">
    <property type="term" value="C:autophagosome membrane"/>
    <property type="evidence" value="ECO:0007669"/>
    <property type="project" value="TreeGrafter"/>
</dbReference>
<evidence type="ECO:0000313" key="3">
    <source>
        <dbReference type="Proteomes" id="UP000324629"/>
    </source>
</evidence>
<dbReference type="GO" id="GO:0005657">
    <property type="term" value="C:replication fork"/>
    <property type="evidence" value="ECO:0007669"/>
    <property type="project" value="TreeGrafter"/>
</dbReference>
<organism evidence="2 3">
    <name type="scientific">Paragonimus westermani</name>
    <dbReference type="NCBI Taxonomy" id="34504"/>
    <lineage>
        <taxon>Eukaryota</taxon>
        <taxon>Metazoa</taxon>
        <taxon>Spiralia</taxon>
        <taxon>Lophotrochozoa</taxon>
        <taxon>Platyhelminthes</taxon>
        <taxon>Trematoda</taxon>
        <taxon>Digenea</taxon>
        <taxon>Plagiorchiida</taxon>
        <taxon>Troglotremata</taxon>
        <taxon>Troglotrematidae</taxon>
        <taxon>Paragonimus</taxon>
    </lineage>
</organism>
<reference evidence="2 3" key="1">
    <citation type="journal article" date="2019" name="Gigascience">
        <title>Whole-genome sequence of the oriental lung fluke Paragonimus westermani.</title>
        <authorList>
            <person name="Oey H."/>
            <person name="Zakrzewski M."/>
            <person name="Narain K."/>
            <person name="Devi K.R."/>
            <person name="Agatsuma T."/>
            <person name="Nawaratna S."/>
            <person name="Gobert G.N."/>
            <person name="Jones M.K."/>
            <person name="Ragan M.A."/>
            <person name="McManus D.P."/>
            <person name="Krause L."/>
        </authorList>
    </citation>
    <scope>NUCLEOTIDE SEQUENCE [LARGE SCALE GENOMIC DNA]</scope>
    <source>
        <strain evidence="2 3">IND2009</strain>
    </source>
</reference>
<feature type="transmembrane region" description="Helical" evidence="1">
    <location>
        <begin position="7"/>
        <end position="29"/>
    </location>
</feature>
<proteinExistence type="predicted"/>
<dbReference type="GO" id="GO:0061709">
    <property type="term" value="P:reticulophagy"/>
    <property type="evidence" value="ECO:0007669"/>
    <property type="project" value="TreeGrafter"/>
</dbReference>
<dbReference type="GO" id="GO:0005789">
    <property type="term" value="C:endoplasmic reticulum membrane"/>
    <property type="evidence" value="ECO:0007669"/>
    <property type="project" value="TreeGrafter"/>
</dbReference>
<keyword evidence="1" id="KW-0472">Membrane</keyword>
<keyword evidence="3" id="KW-1185">Reference proteome</keyword>
<dbReference type="PANTHER" id="PTHR15949:SF3">
    <property type="entry name" value="TESTIS-EXPRESSED PROTEIN 264"/>
    <property type="match status" value="1"/>
</dbReference>